<accession>A0A9W8CW88</accession>
<sequence>MLYTDIELQRAKDIVETCDTVSPRTKGCYSSRIATWIHFCNTCCSGDDLITEQRLADYVEWLVSSGTAEHIRQGTTHIQQVIRNQLHGVMCYWRIQNGGRTDVSDPRQGPIFAEKWQQIAGHYSHLY</sequence>
<reference evidence="1" key="1">
    <citation type="submission" date="2022-07" db="EMBL/GenBank/DDBJ databases">
        <title>Phylogenomic reconstructions and comparative analyses of Kickxellomycotina fungi.</title>
        <authorList>
            <person name="Reynolds N.K."/>
            <person name="Stajich J.E."/>
            <person name="Barry K."/>
            <person name="Grigoriev I.V."/>
            <person name="Crous P."/>
            <person name="Smith M.E."/>
        </authorList>
    </citation>
    <scope>NUCLEOTIDE SEQUENCE</scope>
    <source>
        <strain evidence="1">BCRC 34381</strain>
    </source>
</reference>
<proteinExistence type="predicted"/>
<dbReference type="OrthoDB" id="5527317at2759"/>
<comment type="caution">
    <text evidence="1">The sequence shown here is derived from an EMBL/GenBank/DDBJ whole genome shotgun (WGS) entry which is preliminary data.</text>
</comment>
<dbReference type="Proteomes" id="UP001143981">
    <property type="component" value="Unassembled WGS sequence"/>
</dbReference>
<organism evidence="1 2">
    <name type="scientific">Coemansia biformis</name>
    <dbReference type="NCBI Taxonomy" id="1286918"/>
    <lineage>
        <taxon>Eukaryota</taxon>
        <taxon>Fungi</taxon>
        <taxon>Fungi incertae sedis</taxon>
        <taxon>Zoopagomycota</taxon>
        <taxon>Kickxellomycotina</taxon>
        <taxon>Kickxellomycetes</taxon>
        <taxon>Kickxellales</taxon>
        <taxon>Kickxellaceae</taxon>
        <taxon>Coemansia</taxon>
    </lineage>
</organism>
<name>A0A9W8CW88_9FUNG</name>
<keyword evidence="2" id="KW-1185">Reference proteome</keyword>
<dbReference type="AlphaFoldDB" id="A0A9W8CW88"/>
<evidence type="ECO:0000313" key="2">
    <source>
        <dbReference type="Proteomes" id="UP001143981"/>
    </source>
</evidence>
<protein>
    <submittedName>
        <fullName evidence="1">Uncharacterized protein</fullName>
    </submittedName>
</protein>
<gene>
    <name evidence="1" type="ORF">LPJ61_004967</name>
</gene>
<evidence type="ECO:0000313" key="1">
    <source>
        <dbReference type="EMBL" id="KAJ1726777.1"/>
    </source>
</evidence>
<dbReference type="EMBL" id="JANBOI010001376">
    <property type="protein sequence ID" value="KAJ1726777.1"/>
    <property type="molecule type" value="Genomic_DNA"/>
</dbReference>